<dbReference type="AlphaFoldDB" id="A0A1P8F7Y8"/>
<keyword evidence="2" id="KW-0808">Transferase</keyword>
<dbReference type="GO" id="GO:0016740">
    <property type="term" value="F:transferase activity"/>
    <property type="evidence" value="ECO:0007669"/>
    <property type="project" value="UniProtKB-KW"/>
</dbReference>
<dbReference type="Proteomes" id="UP000185934">
    <property type="component" value="Chromosome"/>
</dbReference>
<dbReference type="Pfam" id="PF13480">
    <property type="entry name" value="Acetyltransf_6"/>
    <property type="match status" value="1"/>
</dbReference>
<dbReference type="OrthoDB" id="9808976at2"/>
<feature type="domain" description="BioF2-like acetyltransferase" evidence="1">
    <location>
        <begin position="166"/>
        <end position="307"/>
    </location>
</feature>
<sequence>MPTHLKPLTLTELKDNWPKYQKNFHVPIPFITPGWLEAWWANFRGGDDLFLTEISSGNDVIGIAPLRTGGDTTRFIGSADVCDYLDFMVKEGSENEFFQALLESLDHANTKTVELESLRPDSTALKHLLPMAKSRGLRVDVADTDVSLDMPLAPTWDAYRSSLTTHQRHEIGRKMRRLEEAGDIRFDITVPVDTDTELATFIRLLRASRADKAGFMTAAMESYFKNLAESMNRSGYLRFGHLRMGREIVASIMCFDYNGTRYLYNSGYDPQYSSLSVGLLSKIYSIKDAIEQKMNRYDFLKGTETYKYHLGGVEMPISRLRIELK</sequence>
<evidence type="ECO:0000313" key="3">
    <source>
        <dbReference type="Proteomes" id="UP000185934"/>
    </source>
</evidence>
<gene>
    <name evidence="2" type="ORF">Dform_01229</name>
</gene>
<evidence type="ECO:0000313" key="2">
    <source>
        <dbReference type="EMBL" id="APV44558.1"/>
    </source>
</evidence>
<reference evidence="3" key="1">
    <citation type="submission" date="2016-11" db="EMBL/GenBank/DDBJ databases">
        <title>Dehalogenimonas formicexedens sp. nov., a chlorinated alkane respiring bacterium isolated from contaminated groundwater.</title>
        <authorList>
            <person name="Key T.A."/>
            <person name="Bowman K.S."/>
            <person name="Lee I."/>
            <person name="Chun J."/>
            <person name="Albuquerque L."/>
            <person name="da Costa M.S."/>
            <person name="Rainey F.A."/>
            <person name="Moe W.M."/>
        </authorList>
    </citation>
    <scope>NUCLEOTIDE SEQUENCE [LARGE SCALE GENOMIC DNA]</scope>
    <source>
        <strain evidence="3">NSZ-14</strain>
    </source>
</reference>
<organism evidence="2 3">
    <name type="scientific">Dehalogenimonas formicexedens</name>
    <dbReference type="NCBI Taxonomy" id="1839801"/>
    <lineage>
        <taxon>Bacteria</taxon>
        <taxon>Bacillati</taxon>
        <taxon>Chloroflexota</taxon>
        <taxon>Dehalococcoidia</taxon>
        <taxon>Dehalococcoidales</taxon>
        <taxon>Dehalococcoidaceae</taxon>
        <taxon>Dehalogenimonas</taxon>
    </lineage>
</organism>
<dbReference type="STRING" id="1839801.Dform_01229"/>
<dbReference type="InterPro" id="IPR016181">
    <property type="entry name" value="Acyl_CoA_acyltransferase"/>
</dbReference>
<proteinExistence type="predicted"/>
<dbReference type="InterPro" id="IPR038740">
    <property type="entry name" value="BioF2-like_GNAT_dom"/>
</dbReference>
<evidence type="ECO:0000259" key="1">
    <source>
        <dbReference type="Pfam" id="PF13480"/>
    </source>
</evidence>
<dbReference type="SUPFAM" id="SSF55729">
    <property type="entry name" value="Acyl-CoA N-acyltransferases (Nat)"/>
    <property type="match status" value="1"/>
</dbReference>
<dbReference type="EMBL" id="CP018258">
    <property type="protein sequence ID" value="APV44558.1"/>
    <property type="molecule type" value="Genomic_DNA"/>
</dbReference>
<protein>
    <submittedName>
        <fullName evidence="2">Acetyltransferase</fullName>
    </submittedName>
</protein>
<dbReference type="RefSeq" id="WP_076004228.1">
    <property type="nucleotide sequence ID" value="NZ_CP018258.1"/>
</dbReference>
<accession>A0A1P8F7Y8</accession>
<dbReference type="KEGG" id="dfo:Dform_01229"/>
<keyword evidence="3" id="KW-1185">Reference proteome</keyword>
<name>A0A1P8F7Y8_9CHLR</name>
<dbReference type="Gene3D" id="3.40.630.30">
    <property type="match status" value="1"/>
</dbReference>